<dbReference type="OrthoDB" id="66316at2"/>
<sequence length="166" mass="18753">MKTKNFLETLKNNLTKDLLFEYSPDKFVGANYHITEIKTHSIESIDCGGLENSWREIVVQLWESPLEVGKRTFMKVSKAIEIVNKVNAIKPLFLDSEIKIEYGNKSFHTANLVVHSISENDKSVIVKLHPDSTQCKASDHCCTPEKSEKNKISLAPINASKEVKCC</sequence>
<accession>A0A238X6Z8</accession>
<proteinExistence type="predicted"/>
<keyword evidence="2" id="KW-1185">Reference proteome</keyword>
<protein>
    <submittedName>
        <fullName evidence="1">Uncharacterized protein</fullName>
    </submittedName>
</protein>
<dbReference type="Proteomes" id="UP000198412">
    <property type="component" value="Unassembled WGS sequence"/>
</dbReference>
<dbReference type="RefSeq" id="WP_089377932.1">
    <property type="nucleotide sequence ID" value="NZ_FZNX01000002.1"/>
</dbReference>
<evidence type="ECO:0000313" key="2">
    <source>
        <dbReference type="Proteomes" id="UP000198412"/>
    </source>
</evidence>
<gene>
    <name evidence="1" type="ORF">SAMN04488111_1626</name>
</gene>
<reference evidence="2" key="1">
    <citation type="submission" date="2017-06" db="EMBL/GenBank/DDBJ databases">
        <authorList>
            <person name="Varghese N."/>
            <person name="Submissions S."/>
        </authorList>
    </citation>
    <scope>NUCLEOTIDE SEQUENCE [LARGE SCALE GENOMIC DNA]</scope>
    <source>
        <strain evidence="2">DSM 27993</strain>
    </source>
</reference>
<dbReference type="Pfam" id="PF20001">
    <property type="entry name" value="DUF6428"/>
    <property type="match status" value="1"/>
</dbReference>
<dbReference type="EMBL" id="FZNX01000002">
    <property type="protein sequence ID" value="SNR54480.1"/>
    <property type="molecule type" value="Genomic_DNA"/>
</dbReference>
<organism evidence="1 2">
    <name type="scientific">Lutibacter flavus</name>
    <dbReference type="NCBI Taxonomy" id="691689"/>
    <lineage>
        <taxon>Bacteria</taxon>
        <taxon>Pseudomonadati</taxon>
        <taxon>Bacteroidota</taxon>
        <taxon>Flavobacteriia</taxon>
        <taxon>Flavobacteriales</taxon>
        <taxon>Flavobacteriaceae</taxon>
        <taxon>Lutibacter</taxon>
    </lineage>
</organism>
<dbReference type="AlphaFoldDB" id="A0A238X6Z8"/>
<name>A0A238X6Z8_9FLAO</name>
<evidence type="ECO:0000313" key="1">
    <source>
        <dbReference type="EMBL" id="SNR54480.1"/>
    </source>
</evidence>
<dbReference type="InterPro" id="IPR045534">
    <property type="entry name" value="DUF6428"/>
</dbReference>